<dbReference type="InterPro" id="IPR010766">
    <property type="entry name" value="DRTGG"/>
</dbReference>
<evidence type="ECO:0000256" key="1">
    <source>
        <dbReference type="ARBA" id="ARBA00001936"/>
    </source>
</evidence>
<dbReference type="Pfam" id="PF00571">
    <property type="entry name" value="CBS"/>
    <property type="match status" value="1"/>
</dbReference>
<evidence type="ECO:0000256" key="6">
    <source>
        <dbReference type="ARBA" id="ARBA00023211"/>
    </source>
</evidence>
<accession>A0A1I4WUA3</accession>
<dbReference type="RefSeq" id="WP_177187766.1">
    <property type="nucleotide sequence ID" value="NZ_FOVE01000004.1"/>
</dbReference>
<dbReference type="Proteomes" id="UP000242869">
    <property type="component" value="Unassembled WGS sequence"/>
</dbReference>
<dbReference type="InterPro" id="IPR038763">
    <property type="entry name" value="DHH_sf"/>
</dbReference>
<dbReference type="InterPro" id="IPR001667">
    <property type="entry name" value="DDH_dom"/>
</dbReference>
<comment type="catalytic activity">
    <reaction evidence="8">
        <text>diphosphate + H2O = 2 phosphate + H(+)</text>
        <dbReference type="Rhea" id="RHEA:24576"/>
        <dbReference type="ChEBI" id="CHEBI:15377"/>
        <dbReference type="ChEBI" id="CHEBI:15378"/>
        <dbReference type="ChEBI" id="CHEBI:33019"/>
        <dbReference type="ChEBI" id="CHEBI:43474"/>
        <dbReference type="EC" id="3.6.1.1"/>
    </reaction>
</comment>
<dbReference type="Gene3D" id="3.90.1640.10">
    <property type="entry name" value="inorganic pyrophosphatase (n-terminal core)"/>
    <property type="match status" value="2"/>
</dbReference>
<dbReference type="GO" id="GO:0004427">
    <property type="term" value="F:inorganic diphosphate phosphatase activity"/>
    <property type="evidence" value="ECO:0007669"/>
    <property type="project" value="UniProtKB-EC"/>
</dbReference>
<dbReference type="Gene3D" id="3.10.310.20">
    <property type="entry name" value="DHHA2 domain"/>
    <property type="match status" value="1"/>
</dbReference>
<protein>
    <recommendedName>
        <fullName evidence="3">inorganic diphosphatase</fullName>
        <ecNumber evidence="3">3.6.1.1</ecNumber>
    </recommendedName>
    <alternativeName>
        <fullName evidence="7">Pyrophosphate phospho-hydrolase</fullName>
    </alternativeName>
</protein>
<evidence type="ECO:0000256" key="4">
    <source>
        <dbReference type="ARBA" id="ARBA00022723"/>
    </source>
</evidence>
<evidence type="ECO:0000256" key="5">
    <source>
        <dbReference type="ARBA" id="ARBA00022801"/>
    </source>
</evidence>
<evidence type="ECO:0000256" key="3">
    <source>
        <dbReference type="ARBA" id="ARBA00012146"/>
    </source>
</evidence>
<dbReference type="Pfam" id="PF02833">
    <property type="entry name" value="DHHA2"/>
    <property type="match status" value="1"/>
</dbReference>
<feature type="domain" description="CBS" evidence="10">
    <location>
        <begin position="253"/>
        <end position="308"/>
    </location>
</feature>
<dbReference type="InterPro" id="IPR028979">
    <property type="entry name" value="Ser_kin/Pase_Hpr-like_N_sf"/>
</dbReference>
<dbReference type="SUPFAM" id="SSF75138">
    <property type="entry name" value="HprK N-terminal domain-like"/>
    <property type="match status" value="1"/>
</dbReference>
<comment type="subunit">
    <text evidence="2">Homohexamer.</text>
</comment>
<gene>
    <name evidence="11" type="ORF">SAMN05660284_00722</name>
</gene>
<evidence type="ECO:0000259" key="10">
    <source>
        <dbReference type="PROSITE" id="PS51371"/>
    </source>
</evidence>
<dbReference type="NCBIfam" id="NF011443">
    <property type="entry name" value="PRK14869.1-5"/>
    <property type="match status" value="1"/>
</dbReference>
<dbReference type="SUPFAM" id="SSF54631">
    <property type="entry name" value="CBS-domain pair"/>
    <property type="match status" value="1"/>
</dbReference>
<evidence type="ECO:0000313" key="12">
    <source>
        <dbReference type="Proteomes" id="UP000242869"/>
    </source>
</evidence>
<evidence type="ECO:0000256" key="2">
    <source>
        <dbReference type="ARBA" id="ARBA00011643"/>
    </source>
</evidence>
<feature type="domain" description="CBS" evidence="10">
    <location>
        <begin position="74"/>
        <end position="131"/>
    </location>
</feature>
<dbReference type="SUPFAM" id="SSF64182">
    <property type="entry name" value="DHH phosphoesterases"/>
    <property type="match status" value="1"/>
</dbReference>
<dbReference type="Pfam" id="PF01368">
    <property type="entry name" value="DHH"/>
    <property type="match status" value="1"/>
</dbReference>
<dbReference type="STRING" id="83765.SAMN05660284_00722"/>
<evidence type="ECO:0000256" key="9">
    <source>
        <dbReference type="PROSITE-ProRule" id="PRU00703"/>
    </source>
</evidence>
<reference evidence="12" key="1">
    <citation type="submission" date="2016-10" db="EMBL/GenBank/DDBJ databases">
        <authorList>
            <person name="Varghese N."/>
            <person name="Submissions S."/>
        </authorList>
    </citation>
    <scope>NUCLEOTIDE SEQUENCE [LARGE SCALE GENOMIC DNA]</scope>
    <source>
        <strain evidence="12">DSM 6150</strain>
    </source>
</reference>
<dbReference type="PROSITE" id="PS51371">
    <property type="entry name" value="CBS"/>
    <property type="match status" value="2"/>
</dbReference>
<evidence type="ECO:0000313" key="11">
    <source>
        <dbReference type="EMBL" id="SFN16932.1"/>
    </source>
</evidence>
<dbReference type="InterPro" id="IPR038222">
    <property type="entry name" value="DHHA2_dom_sf"/>
</dbReference>
<dbReference type="GO" id="GO:0046872">
    <property type="term" value="F:metal ion binding"/>
    <property type="evidence" value="ECO:0007669"/>
    <property type="project" value="UniProtKB-KW"/>
</dbReference>
<dbReference type="AlphaFoldDB" id="A0A1I4WUA3"/>
<dbReference type="PANTHER" id="PTHR12112:SF22">
    <property type="entry name" value="MANGANESE-DEPENDENT INORGANIC PYROPHOSPHATASE-RELATED"/>
    <property type="match status" value="1"/>
</dbReference>
<sequence>MSEIIVIGHKNPDTDSACAAWSYARFKNTVNPEGRYVAAVCGPLGEQTKFVFSNAGVEPPVYLKDVQPRVLDIADADCLRLDGNDPIMLAFEDLDEHTISIVPVFEGQDTLSGVISMHEITRYFVDGSLKSRPCNTFRLDNIEKVLPGRFLKRGKLEEFSAPILIGAMNYENSVKYIHSIEPAKPIMVVGHRPDLINYAIDCQVPAIILTGFDLEEEPKVDFSRYEGSVYLSESDTAETVRQLQLSVPVKQIMDTEPLCLTHDTLFDEAKKTLFNSEFRGLPVLRKGRFAGVVTRASFIEKPKRKLILVDHNEIGQAILGAEEAEICEIIDHHRLGAEKTSTPIYIYSKPIGSTCSIVFAHYRMAGIEPDRETALLMLSGLLSDTMLLRSPTTTPEDRNYATELARLAGVDLQEYGTRMLSCVASLKTADPVKIVGADFKEYTEHGFSAGVGQVEVGTLADVEDVKASLMATLNDFRKERNLTWAMLLVTDIVREHSVLLCTDWPEAESELAYKKLESGMFDLPGVLSRKKQLLPEVLRILDVMGKN</sequence>
<dbReference type="EC" id="3.6.1.1" evidence="3"/>
<dbReference type="Gene3D" id="3.40.1390.20">
    <property type="entry name" value="HprK N-terminal domain-like"/>
    <property type="match status" value="1"/>
</dbReference>
<dbReference type="PANTHER" id="PTHR12112">
    <property type="entry name" value="BNIP - RELATED"/>
    <property type="match status" value="1"/>
</dbReference>
<dbReference type="SMART" id="SM00116">
    <property type="entry name" value="CBS"/>
    <property type="match status" value="2"/>
</dbReference>
<keyword evidence="9" id="KW-0129">CBS domain</keyword>
<organism evidence="11 12">
    <name type="scientific">Formivibrio citricus</name>
    <dbReference type="NCBI Taxonomy" id="83765"/>
    <lineage>
        <taxon>Bacteria</taxon>
        <taxon>Pseudomonadati</taxon>
        <taxon>Pseudomonadota</taxon>
        <taxon>Betaproteobacteria</taxon>
        <taxon>Neisseriales</taxon>
        <taxon>Chitinibacteraceae</taxon>
        <taxon>Formivibrio</taxon>
    </lineage>
</organism>
<dbReference type="InterPro" id="IPR004097">
    <property type="entry name" value="DHHA2"/>
</dbReference>
<dbReference type="GO" id="GO:0005737">
    <property type="term" value="C:cytoplasm"/>
    <property type="evidence" value="ECO:0007669"/>
    <property type="project" value="InterPro"/>
</dbReference>
<dbReference type="Pfam" id="PF07085">
    <property type="entry name" value="DRTGG"/>
    <property type="match status" value="1"/>
</dbReference>
<dbReference type="InterPro" id="IPR000644">
    <property type="entry name" value="CBS_dom"/>
</dbReference>
<keyword evidence="6" id="KW-0464">Manganese</keyword>
<dbReference type="SMART" id="SM01131">
    <property type="entry name" value="DHHA2"/>
    <property type="match status" value="1"/>
</dbReference>
<keyword evidence="12" id="KW-1185">Reference proteome</keyword>
<keyword evidence="5" id="KW-0378">Hydrolase</keyword>
<evidence type="ECO:0000256" key="8">
    <source>
        <dbReference type="ARBA" id="ARBA00047820"/>
    </source>
</evidence>
<proteinExistence type="predicted"/>
<keyword evidence="4" id="KW-0479">Metal-binding</keyword>
<dbReference type="EMBL" id="FOVE01000004">
    <property type="protein sequence ID" value="SFN16932.1"/>
    <property type="molecule type" value="Genomic_DNA"/>
</dbReference>
<evidence type="ECO:0000256" key="7">
    <source>
        <dbReference type="ARBA" id="ARBA00032535"/>
    </source>
</evidence>
<name>A0A1I4WUA3_9NEIS</name>
<dbReference type="InterPro" id="IPR046342">
    <property type="entry name" value="CBS_dom_sf"/>
</dbReference>
<comment type="cofactor">
    <cofactor evidence="1">
        <name>Mn(2+)</name>
        <dbReference type="ChEBI" id="CHEBI:29035"/>
    </cofactor>
</comment>